<dbReference type="EMBL" id="CP010086">
    <property type="protein sequence ID" value="AJG99360.1"/>
    <property type="molecule type" value="Genomic_DNA"/>
</dbReference>
<dbReference type="Proteomes" id="UP000031866">
    <property type="component" value="Chromosome"/>
</dbReference>
<gene>
    <name evidence="2" type="ORF">LF65_02787</name>
</gene>
<dbReference type="PROSITE" id="PS51747">
    <property type="entry name" value="CYT_DCMP_DEAMINASES_2"/>
    <property type="match status" value="1"/>
</dbReference>
<dbReference type="InterPro" id="IPR002125">
    <property type="entry name" value="CMP_dCMP_dom"/>
</dbReference>
<dbReference type="GO" id="GO:0005829">
    <property type="term" value="C:cytosol"/>
    <property type="evidence" value="ECO:0007669"/>
    <property type="project" value="TreeGrafter"/>
</dbReference>
<dbReference type="GO" id="GO:0072527">
    <property type="term" value="P:pyrimidine-containing compound metabolic process"/>
    <property type="evidence" value="ECO:0007669"/>
    <property type="project" value="UniProtKB-ARBA"/>
</dbReference>
<dbReference type="KEGG" id="cbei:LF65_02787"/>
<dbReference type="Gene3D" id="3.40.140.10">
    <property type="entry name" value="Cytidine Deaminase, domain 2"/>
    <property type="match status" value="1"/>
</dbReference>
<comment type="similarity">
    <text evidence="1">Belongs to the cytidine and deoxycytidylate deaminase family.</text>
</comment>
<dbReference type="PANTHER" id="PTHR11644:SF2">
    <property type="entry name" value="CYTIDINE DEAMINASE"/>
    <property type="match status" value="1"/>
</dbReference>
<evidence type="ECO:0000313" key="2">
    <source>
        <dbReference type="EMBL" id="AJG99360.1"/>
    </source>
</evidence>
<dbReference type="GO" id="GO:0008270">
    <property type="term" value="F:zinc ion binding"/>
    <property type="evidence" value="ECO:0007669"/>
    <property type="project" value="TreeGrafter"/>
</dbReference>
<dbReference type="AlphaFoldDB" id="A0A0B5QEF3"/>
<dbReference type="GO" id="GO:0055086">
    <property type="term" value="P:nucleobase-containing small molecule metabolic process"/>
    <property type="evidence" value="ECO:0007669"/>
    <property type="project" value="UniProtKB-ARBA"/>
</dbReference>
<dbReference type="GO" id="GO:0004126">
    <property type="term" value="F:cytidine deaminase activity"/>
    <property type="evidence" value="ECO:0007669"/>
    <property type="project" value="UniProtKB-ARBA"/>
</dbReference>
<organism evidence="2 3">
    <name type="scientific">Clostridium beijerinckii</name>
    <name type="common">Clostridium MP</name>
    <dbReference type="NCBI Taxonomy" id="1520"/>
    <lineage>
        <taxon>Bacteria</taxon>
        <taxon>Bacillati</taxon>
        <taxon>Bacillota</taxon>
        <taxon>Clostridia</taxon>
        <taxon>Eubacteriales</taxon>
        <taxon>Clostridiaceae</taxon>
        <taxon>Clostridium</taxon>
    </lineage>
</organism>
<dbReference type="InterPro" id="IPR050202">
    <property type="entry name" value="Cyt/Deoxycyt_deaminase"/>
</dbReference>
<dbReference type="OrthoDB" id="9799092at2"/>
<name>A0A0B5QEF3_CLOBE</name>
<dbReference type="Pfam" id="PF00383">
    <property type="entry name" value="dCMP_cyt_deam_1"/>
    <property type="match status" value="1"/>
</dbReference>
<dbReference type="CDD" id="cd01283">
    <property type="entry name" value="cytidine_deaminase"/>
    <property type="match status" value="1"/>
</dbReference>
<dbReference type="PANTHER" id="PTHR11644">
    <property type="entry name" value="CYTIDINE DEAMINASE"/>
    <property type="match status" value="1"/>
</dbReference>
<dbReference type="InterPro" id="IPR016193">
    <property type="entry name" value="Cytidine_deaminase-like"/>
</dbReference>
<dbReference type="RefSeq" id="WP_041896771.1">
    <property type="nucleotide sequence ID" value="NZ_CP010086.2"/>
</dbReference>
<reference evidence="3" key="1">
    <citation type="submission" date="2014-12" db="EMBL/GenBank/DDBJ databases">
        <title>Genome sequence of Clostridium beijerinckii strain 59B.</title>
        <authorList>
            <person name="Little G.T."/>
            <person name="Minton N.P."/>
        </authorList>
    </citation>
    <scope>NUCLEOTIDE SEQUENCE [LARGE SCALE GENOMIC DNA]</scope>
    <source>
        <strain evidence="3">59B</strain>
    </source>
</reference>
<evidence type="ECO:0000313" key="3">
    <source>
        <dbReference type="Proteomes" id="UP000031866"/>
    </source>
</evidence>
<sequence length="130" mass="14542">MEQIWEKLYKEAMNVINPHEISSTMWVGSVASAVLTKKGNIYTGICIDTNSSLGMCAERNALSTMLTHGENEVDKVVSVYKDGKVIASCGACREFMMNLGKYSDNIEILLDNQGRSIKLIDLLPEYPRYK</sequence>
<evidence type="ECO:0000256" key="1">
    <source>
        <dbReference type="ARBA" id="ARBA00006576"/>
    </source>
</evidence>
<proteinExistence type="inferred from homology"/>
<protein>
    <submittedName>
        <fullName evidence="2">Cytidine deaminase</fullName>
    </submittedName>
</protein>
<dbReference type="STRING" id="1520.LF65_02787"/>
<dbReference type="SUPFAM" id="SSF53927">
    <property type="entry name" value="Cytidine deaminase-like"/>
    <property type="match status" value="1"/>
</dbReference>
<accession>A0A0B5QEF3</accession>